<feature type="region of interest" description="Disordered" evidence="1">
    <location>
        <begin position="1"/>
        <end position="32"/>
    </location>
</feature>
<keyword evidence="2" id="KW-1133">Transmembrane helix</keyword>
<comment type="caution">
    <text evidence="3">The sequence shown here is derived from an EMBL/GenBank/DDBJ whole genome shotgun (WGS) entry which is preliminary data.</text>
</comment>
<dbReference type="Proteomes" id="UP000287166">
    <property type="component" value="Unassembled WGS sequence"/>
</dbReference>
<evidence type="ECO:0000256" key="2">
    <source>
        <dbReference type="SAM" id="Phobius"/>
    </source>
</evidence>
<feature type="compositionally biased region" description="Polar residues" evidence="1">
    <location>
        <begin position="1"/>
        <end position="15"/>
    </location>
</feature>
<keyword evidence="2" id="KW-0812">Transmembrane</keyword>
<evidence type="ECO:0000313" key="4">
    <source>
        <dbReference type="Proteomes" id="UP000287166"/>
    </source>
</evidence>
<dbReference type="RefSeq" id="XP_027616813.1">
    <property type="nucleotide sequence ID" value="XM_027761012.1"/>
</dbReference>
<dbReference type="OrthoDB" id="3269515at2759"/>
<dbReference type="EMBL" id="BFAD01000008">
    <property type="protein sequence ID" value="GBE85900.1"/>
    <property type="molecule type" value="Genomic_DNA"/>
</dbReference>
<accession>A0A401GUN7</accession>
<protein>
    <recommendedName>
        <fullName evidence="5">Transmembrane protein</fullName>
    </recommendedName>
</protein>
<evidence type="ECO:0008006" key="5">
    <source>
        <dbReference type="Google" id="ProtNLM"/>
    </source>
</evidence>
<feature type="transmembrane region" description="Helical" evidence="2">
    <location>
        <begin position="65"/>
        <end position="87"/>
    </location>
</feature>
<dbReference type="InParanoid" id="A0A401GUN7"/>
<dbReference type="GeneID" id="38782817"/>
<organism evidence="3 4">
    <name type="scientific">Sparassis crispa</name>
    <dbReference type="NCBI Taxonomy" id="139825"/>
    <lineage>
        <taxon>Eukaryota</taxon>
        <taxon>Fungi</taxon>
        <taxon>Dikarya</taxon>
        <taxon>Basidiomycota</taxon>
        <taxon>Agaricomycotina</taxon>
        <taxon>Agaricomycetes</taxon>
        <taxon>Polyporales</taxon>
        <taxon>Sparassidaceae</taxon>
        <taxon>Sparassis</taxon>
    </lineage>
</organism>
<keyword evidence="2" id="KW-0472">Membrane</keyword>
<proteinExistence type="predicted"/>
<evidence type="ECO:0000256" key="1">
    <source>
        <dbReference type="SAM" id="MobiDB-lite"/>
    </source>
</evidence>
<dbReference type="AlphaFoldDB" id="A0A401GUN7"/>
<reference evidence="3 4" key="1">
    <citation type="journal article" date="2018" name="Sci. Rep.">
        <title>Genome sequence of the cauliflower mushroom Sparassis crispa (Hanabiratake) and its association with beneficial usage.</title>
        <authorList>
            <person name="Kiyama R."/>
            <person name="Furutani Y."/>
            <person name="Kawaguchi K."/>
            <person name="Nakanishi T."/>
        </authorList>
    </citation>
    <scope>NUCLEOTIDE SEQUENCE [LARGE SCALE GENOMIC DNA]</scope>
</reference>
<name>A0A401GUN7_9APHY</name>
<evidence type="ECO:0000313" key="3">
    <source>
        <dbReference type="EMBL" id="GBE85900.1"/>
    </source>
</evidence>
<gene>
    <name evidence="3" type="ORF">SCP_0804240</name>
</gene>
<keyword evidence="4" id="KW-1185">Reference proteome</keyword>
<sequence>MAGTNPSSVTSNVSRTLALPAPSEPVQPTSASTATSAMSSLIQITALLPARTACAKLTPRKLFNIAYLAPVFALLGAAFGALVAWLLSRRLYHRQEHETLEPGPWYVAPEMGTVRQSLGRETPSMYSAVPVSEQAPLARGASTDWGS</sequence>